<dbReference type="PROSITE" id="PS51375">
    <property type="entry name" value="PPR"/>
    <property type="match status" value="3"/>
</dbReference>
<dbReference type="AlphaFoldDB" id="A0A445FSG2"/>
<reference evidence="4 5" key="1">
    <citation type="submission" date="2018-09" db="EMBL/GenBank/DDBJ databases">
        <title>A high-quality reference genome of wild soybean provides a powerful tool to mine soybean genomes.</title>
        <authorList>
            <person name="Xie M."/>
            <person name="Chung C.Y.L."/>
            <person name="Li M.-W."/>
            <person name="Wong F.-L."/>
            <person name="Chan T.-F."/>
            <person name="Lam H.-M."/>
        </authorList>
    </citation>
    <scope>NUCLEOTIDE SEQUENCE [LARGE SCALE GENOMIC DNA]</scope>
    <source>
        <strain evidence="5">cv. W05</strain>
        <tissue evidence="4">Hypocotyl of etiolated seedlings</tissue>
    </source>
</reference>
<sequence>MPDTDFVHHISTTIKQCCAEPLRRILKPFESKDPSLEALCIVVQIAVASKDLRMAHRLVFEFWEKSHLDVGNSFDRFTERLIYTYKDWGAHPRVFDVFFLVLVEAGLLLEAGKLFDKLLNYGVLVSVDSCNLFLARLSNSFDGIKTGIRVFREYPEVGVCWNTVSYNIILHSLCQLGRVKEAHNLVIQMEFRGNVLDVVSYSIIIDGYCQVEGKVLKLMEELQRKGLKPNQYTYISIISLLCKTGRVVEAGQVLREMKNQRIFPDNVVYTTLISGFGKSGNVSAEYKLFDEMKSKKIVPDFVT</sequence>
<comment type="caution">
    <text evidence="4">The sequence shown here is derived from an EMBL/GenBank/DDBJ whole genome shotgun (WGS) entry which is preliminary data.</text>
</comment>
<dbReference type="GO" id="GO:0003729">
    <property type="term" value="F:mRNA binding"/>
    <property type="evidence" value="ECO:0007669"/>
    <property type="project" value="TreeGrafter"/>
</dbReference>
<dbReference type="NCBIfam" id="TIGR00756">
    <property type="entry name" value="PPR"/>
    <property type="match status" value="3"/>
</dbReference>
<keyword evidence="5" id="KW-1185">Reference proteome</keyword>
<dbReference type="Pfam" id="PF13812">
    <property type="entry name" value="PPR_3"/>
    <property type="match status" value="1"/>
</dbReference>
<name>A0A445FSG2_GLYSO</name>
<organism evidence="4 5">
    <name type="scientific">Glycine soja</name>
    <name type="common">Wild soybean</name>
    <dbReference type="NCBI Taxonomy" id="3848"/>
    <lineage>
        <taxon>Eukaryota</taxon>
        <taxon>Viridiplantae</taxon>
        <taxon>Streptophyta</taxon>
        <taxon>Embryophyta</taxon>
        <taxon>Tracheophyta</taxon>
        <taxon>Spermatophyta</taxon>
        <taxon>Magnoliopsida</taxon>
        <taxon>eudicotyledons</taxon>
        <taxon>Gunneridae</taxon>
        <taxon>Pentapetalae</taxon>
        <taxon>rosids</taxon>
        <taxon>fabids</taxon>
        <taxon>Fabales</taxon>
        <taxon>Fabaceae</taxon>
        <taxon>Papilionoideae</taxon>
        <taxon>50 kb inversion clade</taxon>
        <taxon>NPAAA clade</taxon>
        <taxon>indigoferoid/millettioid clade</taxon>
        <taxon>Phaseoleae</taxon>
        <taxon>Glycine</taxon>
        <taxon>Glycine subgen. Soja</taxon>
    </lineage>
</organism>
<dbReference type="EMBL" id="QZWG01000018">
    <property type="protein sequence ID" value="RZB51819.1"/>
    <property type="molecule type" value="Genomic_DNA"/>
</dbReference>
<feature type="repeat" description="PPR" evidence="3">
    <location>
        <begin position="265"/>
        <end position="299"/>
    </location>
</feature>
<evidence type="ECO:0000313" key="5">
    <source>
        <dbReference type="Proteomes" id="UP000289340"/>
    </source>
</evidence>
<dbReference type="InterPro" id="IPR002885">
    <property type="entry name" value="PPR_rpt"/>
</dbReference>
<feature type="repeat" description="PPR" evidence="3">
    <location>
        <begin position="230"/>
        <end position="264"/>
    </location>
</feature>
<dbReference type="Gene3D" id="1.25.40.10">
    <property type="entry name" value="Tetratricopeptide repeat domain"/>
    <property type="match status" value="2"/>
</dbReference>
<evidence type="ECO:0000313" key="4">
    <source>
        <dbReference type="EMBL" id="RZB51819.1"/>
    </source>
</evidence>
<evidence type="ECO:0000256" key="2">
    <source>
        <dbReference type="ARBA" id="ARBA00022737"/>
    </source>
</evidence>
<proteinExistence type="inferred from homology"/>
<dbReference type="InterPro" id="IPR051114">
    <property type="entry name" value="Mito_RNA_Proc_CCM1"/>
</dbReference>
<dbReference type="InterPro" id="IPR011990">
    <property type="entry name" value="TPR-like_helical_dom_sf"/>
</dbReference>
<dbReference type="PANTHER" id="PTHR47934">
    <property type="entry name" value="PENTATRICOPEPTIDE REPEAT-CONTAINING PROTEIN PET309, MITOCHONDRIAL"/>
    <property type="match status" value="1"/>
</dbReference>
<dbReference type="GO" id="GO:0007005">
    <property type="term" value="P:mitochondrion organization"/>
    <property type="evidence" value="ECO:0007669"/>
    <property type="project" value="TreeGrafter"/>
</dbReference>
<evidence type="ECO:0000256" key="1">
    <source>
        <dbReference type="ARBA" id="ARBA00007626"/>
    </source>
</evidence>
<feature type="repeat" description="PPR" evidence="3">
    <location>
        <begin position="162"/>
        <end position="196"/>
    </location>
</feature>
<dbReference type="PANTHER" id="PTHR47934:SF6">
    <property type="entry name" value="MITOCHONDRIAL GROUP I INTRON SPLICING FACTOR CCM1-RELATED"/>
    <property type="match status" value="1"/>
</dbReference>
<gene>
    <name evidence="4" type="ORF">D0Y65_048308</name>
</gene>
<dbReference type="GO" id="GO:0005739">
    <property type="term" value="C:mitochondrion"/>
    <property type="evidence" value="ECO:0007669"/>
    <property type="project" value="TreeGrafter"/>
</dbReference>
<protein>
    <submittedName>
        <fullName evidence="4">Pentatricopeptide repeat-containing protein, mitochondrial</fullName>
    </submittedName>
</protein>
<dbReference type="Proteomes" id="UP000289340">
    <property type="component" value="Chromosome 18"/>
</dbReference>
<accession>A0A445FSG2</accession>
<dbReference type="Pfam" id="PF13041">
    <property type="entry name" value="PPR_2"/>
    <property type="match status" value="1"/>
</dbReference>
<evidence type="ECO:0000256" key="3">
    <source>
        <dbReference type="PROSITE-ProRule" id="PRU00708"/>
    </source>
</evidence>
<keyword evidence="2" id="KW-0677">Repeat</keyword>
<comment type="similarity">
    <text evidence="1">Belongs to the PPR family. P subfamily.</text>
</comment>
<dbReference type="GO" id="GO:0006396">
    <property type="term" value="P:RNA processing"/>
    <property type="evidence" value="ECO:0007669"/>
    <property type="project" value="TreeGrafter"/>
</dbReference>